<dbReference type="PANTHER" id="PTHR43859">
    <property type="entry name" value="ACYL-ACTIVATING ENZYME"/>
    <property type="match status" value="1"/>
</dbReference>
<dbReference type="InterPro" id="IPR025110">
    <property type="entry name" value="AMP-bd_C"/>
</dbReference>
<dbReference type="Pfam" id="PF00501">
    <property type="entry name" value="AMP-binding"/>
    <property type="match status" value="1"/>
</dbReference>
<name>A0A0D3FDD1_9ORYZ</name>
<dbReference type="AlphaFoldDB" id="A0A0D3FDD1"/>
<keyword evidence="2" id="KW-0436">Ligase</keyword>
<dbReference type="InterPro" id="IPR042099">
    <property type="entry name" value="ANL_N_sf"/>
</dbReference>
<dbReference type="GO" id="GO:0016874">
    <property type="term" value="F:ligase activity"/>
    <property type="evidence" value="ECO:0007669"/>
    <property type="project" value="UniProtKB-KW"/>
</dbReference>
<dbReference type="Gene3D" id="3.40.50.12780">
    <property type="entry name" value="N-terminal domain of ligase-like"/>
    <property type="match status" value="2"/>
</dbReference>
<evidence type="ECO:0000256" key="2">
    <source>
        <dbReference type="ARBA" id="ARBA00022598"/>
    </source>
</evidence>
<protein>
    <recommendedName>
        <fullName evidence="7">AMP-dependent synthetase/ligase domain-containing protein</fullName>
    </recommendedName>
</protein>
<dbReference type="Pfam" id="PF13193">
    <property type="entry name" value="AMP-binding_C"/>
    <property type="match status" value="1"/>
</dbReference>
<dbReference type="Gramene" id="OBART03G02390.1">
    <property type="protein sequence ID" value="OBART03G02390.1"/>
    <property type="gene ID" value="OBART03G02390"/>
</dbReference>
<evidence type="ECO:0000259" key="3">
    <source>
        <dbReference type="Pfam" id="PF00501"/>
    </source>
</evidence>
<dbReference type="eggNOG" id="KOG1176">
    <property type="taxonomic scope" value="Eukaryota"/>
</dbReference>
<dbReference type="InterPro" id="IPR045851">
    <property type="entry name" value="AMP-bd_C_sf"/>
</dbReference>
<keyword evidence="6" id="KW-1185">Reference proteome</keyword>
<dbReference type="Gene3D" id="3.30.300.30">
    <property type="match status" value="1"/>
</dbReference>
<dbReference type="PANTHER" id="PTHR43859:SF2">
    <property type="entry name" value="BUTYRATE--COA LIGASE AAE11, PEROXISOMAL"/>
    <property type="match status" value="1"/>
</dbReference>
<reference evidence="5" key="1">
    <citation type="journal article" date="2009" name="Rice">
        <title>De Novo Next Generation Sequencing of Plant Genomes.</title>
        <authorList>
            <person name="Rounsley S."/>
            <person name="Marri P.R."/>
            <person name="Yu Y."/>
            <person name="He R."/>
            <person name="Sisneros N."/>
            <person name="Goicoechea J.L."/>
            <person name="Lee S.J."/>
            <person name="Angelova A."/>
            <person name="Kudrna D."/>
            <person name="Luo M."/>
            <person name="Affourtit J."/>
            <person name="Desany B."/>
            <person name="Knight J."/>
            <person name="Niazi F."/>
            <person name="Egholm M."/>
            <person name="Wing R.A."/>
        </authorList>
    </citation>
    <scope>NUCLEOTIDE SEQUENCE [LARGE SCALE GENOMIC DNA]</scope>
    <source>
        <strain evidence="5">cv. IRGC 105608</strain>
    </source>
</reference>
<evidence type="ECO:0008006" key="7">
    <source>
        <dbReference type="Google" id="ProtNLM"/>
    </source>
</evidence>
<dbReference type="PaxDb" id="65489-OBART03G02390.1"/>
<evidence type="ECO:0000259" key="4">
    <source>
        <dbReference type="Pfam" id="PF13193"/>
    </source>
</evidence>
<dbReference type="EnsemblPlants" id="OBART03G02390.1">
    <property type="protein sequence ID" value="OBART03G02390.1"/>
    <property type="gene ID" value="OBART03G02390"/>
</dbReference>
<dbReference type="SUPFAM" id="SSF56801">
    <property type="entry name" value="Acetyl-CoA synthetase-like"/>
    <property type="match status" value="2"/>
</dbReference>
<proteinExistence type="inferred from homology"/>
<feature type="domain" description="AMP-dependent synthetase/ligase" evidence="3">
    <location>
        <begin position="22"/>
        <end position="120"/>
    </location>
</feature>
<organism evidence="5">
    <name type="scientific">Oryza barthii</name>
    <dbReference type="NCBI Taxonomy" id="65489"/>
    <lineage>
        <taxon>Eukaryota</taxon>
        <taxon>Viridiplantae</taxon>
        <taxon>Streptophyta</taxon>
        <taxon>Embryophyta</taxon>
        <taxon>Tracheophyta</taxon>
        <taxon>Spermatophyta</taxon>
        <taxon>Magnoliopsida</taxon>
        <taxon>Liliopsida</taxon>
        <taxon>Poales</taxon>
        <taxon>Poaceae</taxon>
        <taxon>BOP clade</taxon>
        <taxon>Oryzoideae</taxon>
        <taxon>Oryzeae</taxon>
        <taxon>Oryzinae</taxon>
        <taxon>Oryza</taxon>
    </lineage>
</organism>
<dbReference type="FunFam" id="3.30.300.30:FF:000008">
    <property type="entry name" value="2,3-dihydroxybenzoate-AMP ligase"/>
    <property type="match status" value="1"/>
</dbReference>
<accession>A0A0D3FDD1</accession>
<dbReference type="Proteomes" id="UP000026960">
    <property type="component" value="Chromosome 3"/>
</dbReference>
<evidence type="ECO:0000313" key="6">
    <source>
        <dbReference type="Proteomes" id="UP000026960"/>
    </source>
</evidence>
<evidence type="ECO:0000256" key="1">
    <source>
        <dbReference type="ARBA" id="ARBA00006432"/>
    </source>
</evidence>
<feature type="domain" description="AMP-binding enzyme C-terminal" evidence="4">
    <location>
        <begin position="222"/>
        <end position="298"/>
    </location>
</feature>
<evidence type="ECO:0000313" key="5">
    <source>
        <dbReference type="EnsemblPlants" id="OBART03G02390.1"/>
    </source>
</evidence>
<comment type="similarity">
    <text evidence="1">Belongs to the ATP-dependent AMP-binding enzyme family.</text>
</comment>
<sequence>MEQLPKRPANYVPLSPVGFLPRANAVYGDRTSVIYGRVRFTWSQTYARCRRLASSLLSLGVRNHDVVSVLAPNVPALYEMHFAVPMAGAVLNTINTRLDARAVAGILRHSEAKVFFVDYQYRARLKSRQGVSVLSLADADVKDAKTMASVPRDGKTVGEIVLRGSSIMKGYLNNPEANSDAFKGEWFLTGDVGVVHADGYIEIKDRSKDVIISGGENICSKEVEEVLFQHPAVADAAVVAMPHPHWGETPCAFVVARDKAAGVCEDDVVAFCRKHMARFMVPKKVVVYDAIPRNGNGKVEKNLLREAAKKLAPAAVPAQKTKVKTTTTTVGGRRGEHPVAHVMAVSRL</sequence>
<dbReference type="STRING" id="65489.A0A0D3FDD1"/>
<reference evidence="5" key="2">
    <citation type="submission" date="2015-03" db="UniProtKB">
        <authorList>
            <consortium name="EnsemblPlants"/>
        </authorList>
    </citation>
    <scope>IDENTIFICATION</scope>
</reference>
<dbReference type="HOGENOM" id="CLU_797815_0_0_1"/>
<dbReference type="InterPro" id="IPR000873">
    <property type="entry name" value="AMP-dep_synth/lig_dom"/>
</dbReference>